<organism evidence="7 8">
    <name type="scientific">Adineta ricciae</name>
    <name type="common">Rotifer</name>
    <dbReference type="NCBI Taxonomy" id="249248"/>
    <lineage>
        <taxon>Eukaryota</taxon>
        <taxon>Metazoa</taxon>
        <taxon>Spiralia</taxon>
        <taxon>Gnathifera</taxon>
        <taxon>Rotifera</taxon>
        <taxon>Eurotatoria</taxon>
        <taxon>Bdelloidea</taxon>
        <taxon>Adinetida</taxon>
        <taxon>Adinetidae</taxon>
        <taxon>Adineta</taxon>
    </lineage>
</organism>
<keyword evidence="8" id="KW-1185">Reference proteome</keyword>
<keyword evidence="4 5" id="KW-0472">Membrane</keyword>
<keyword evidence="3 5" id="KW-1133">Transmembrane helix</keyword>
<dbReference type="Pfam" id="PF00001">
    <property type="entry name" value="7tm_1"/>
    <property type="match status" value="1"/>
</dbReference>
<evidence type="ECO:0000256" key="1">
    <source>
        <dbReference type="ARBA" id="ARBA00004370"/>
    </source>
</evidence>
<sequence length="392" mass="45847">MENNSFVFNYTFATDECTPWTPTVHLYGHLIPGIILYIFGITFNPIALYYFATSRNFRRSVYSYYFSAIAIFDVLRLNIWFLFLVLDYKVFKFRFHSFECPIQIFSESVASSISAWLTVSLTVERCLVTFKPLQTITDTKGRRALIIILSVILTSWAINSLFLQPGFYHKREYREQMRTVICFYQVFSVNATAQSPLQSFLTPEIKRMYTIFIIIFRIAIPFMLLLTTNVLLFLRVRQSEQQSIKSNKILLVRHGQHRQITPMIFFSSCILLLTVSPRYLHMFYMNLFYRSAHCSLTHFAPHLLKTLELCNYAFNVFISIVSGKHGRHELFNMLLCRSKPLPSKSYYSTINQSSILTKLHSQHRSSHKTDEQIHLTDKLPLANANNSHQHSL</sequence>
<dbReference type="InterPro" id="IPR052954">
    <property type="entry name" value="GPCR-Ligand_Int"/>
</dbReference>
<evidence type="ECO:0000256" key="4">
    <source>
        <dbReference type="ARBA" id="ARBA00023136"/>
    </source>
</evidence>
<evidence type="ECO:0000256" key="2">
    <source>
        <dbReference type="ARBA" id="ARBA00022692"/>
    </source>
</evidence>
<feature type="domain" description="G-protein coupled receptors family 1 profile" evidence="6">
    <location>
        <begin position="43"/>
        <end position="319"/>
    </location>
</feature>
<feature type="transmembrane region" description="Helical" evidence="5">
    <location>
        <begin position="30"/>
        <end position="52"/>
    </location>
</feature>
<dbReference type="Gene3D" id="1.20.1070.10">
    <property type="entry name" value="Rhodopsin 7-helix transmembrane proteins"/>
    <property type="match status" value="1"/>
</dbReference>
<dbReference type="Proteomes" id="UP000663828">
    <property type="component" value="Unassembled WGS sequence"/>
</dbReference>
<evidence type="ECO:0000256" key="5">
    <source>
        <dbReference type="SAM" id="Phobius"/>
    </source>
</evidence>
<accession>A0A814GS90</accession>
<keyword evidence="2 5" id="KW-0812">Transmembrane</keyword>
<dbReference type="AlphaFoldDB" id="A0A814GS90"/>
<evidence type="ECO:0000313" key="7">
    <source>
        <dbReference type="EMBL" id="CAF0999975.1"/>
    </source>
</evidence>
<dbReference type="PROSITE" id="PS50262">
    <property type="entry name" value="G_PROTEIN_RECEP_F1_2"/>
    <property type="match status" value="1"/>
</dbReference>
<feature type="transmembrane region" description="Helical" evidence="5">
    <location>
        <begin position="209"/>
        <end position="234"/>
    </location>
</feature>
<dbReference type="GO" id="GO:0004930">
    <property type="term" value="F:G protein-coupled receptor activity"/>
    <property type="evidence" value="ECO:0007669"/>
    <property type="project" value="InterPro"/>
</dbReference>
<dbReference type="InterPro" id="IPR000276">
    <property type="entry name" value="GPCR_Rhodpsn"/>
</dbReference>
<comment type="subcellular location">
    <subcellularLocation>
        <location evidence="1">Membrane</location>
    </subcellularLocation>
</comment>
<proteinExistence type="predicted"/>
<dbReference type="EMBL" id="CAJNOR010000756">
    <property type="protein sequence ID" value="CAF0999975.1"/>
    <property type="molecule type" value="Genomic_DNA"/>
</dbReference>
<gene>
    <name evidence="7" type="ORF">XAT740_LOCUS13153</name>
</gene>
<feature type="transmembrane region" description="Helical" evidence="5">
    <location>
        <begin position="104"/>
        <end position="123"/>
    </location>
</feature>
<dbReference type="InterPro" id="IPR017452">
    <property type="entry name" value="GPCR_Rhodpsn_7TM"/>
</dbReference>
<evidence type="ECO:0000259" key="6">
    <source>
        <dbReference type="PROSITE" id="PS50262"/>
    </source>
</evidence>
<reference evidence="7" key="1">
    <citation type="submission" date="2021-02" db="EMBL/GenBank/DDBJ databases">
        <authorList>
            <person name="Nowell W R."/>
        </authorList>
    </citation>
    <scope>NUCLEOTIDE SEQUENCE</scope>
</reference>
<dbReference type="PANTHER" id="PTHR46641">
    <property type="entry name" value="FMRFAMIDE RECEPTOR-RELATED"/>
    <property type="match status" value="1"/>
</dbReference>
<dbReference type="GO" id="GO:0016020">
    <property type="term" value="C:membrane"/>
    <property type="evidence" value="ECO:0007669"/>
    <property type="project" value="UniProtKB-SubCell"/>
</dbReference>
<comment type="caution">
    <text evidence="7">The sequence shown here is derived from an EMBL/GenBank/DDBJ whole genome shotgun (WGS) entry which is preliminary data.</text>
</comment>
<feature type="transmembrane region" description="Helical" evidence="5">
    <location>
        <begin position="144"/>
        <end position="163"/>
    </location>
</feature>
<feature type="transmembrane region" description="Helical" evidence="5">
    <location>
        <begin position="64"/>
        <end position="84"/>
    </location>
</feature>
<evidence type="ECO:0000313" key="8">
    <source>
        <dbReference type="Proteomes" id="UP000663828"/>
    </source>
</evidence>
<evidence type="ECO:0000256" key="3">
    <source>
        <dbReference type="ARBA" id="ARBA00022989"/>
    </source>
</evidence>
<dbReference type="SUPFAM" id="SSF81321">
    <property type="entry name" value="Family A G protein-coupled receptor-like"/>
    <property type="match status" value="1"/>
</dbReference>
<feature type="transmembrane region" description="Helical" evidence="5">
    <location>
        <begin position="260"/>
        <end position="280"/>
    </location>
</feature>
<protein>
    <recommendedName>
        <fullName evidence="6">G-protein coupled receptors family 1 profile domain-containing protein</fullName>
    </recommendedName>
</protein>
<name>A0A814GS90_ADIRI</name>